<proteinExistence type="predicted"/>
<name>A0A839RR89_9ACTN</name>
<dbReference type="RefSeq" id="WP_083962163.1">
    <property type="nucleotide sequence ID" value="NZ_BDDI01000004.1"/>
</dbReference>
<dbReference type="Proteomes" id="UP000567922">
    <property type="component" value="Unassembled WGS sequence"/>
</dbReference>
<gene>
    <name evidence="4" type="ORF">FHU29_003346</name>
</gene>
<feature type="compositionally biased region" description="Acidic residues" evidence="2">
    <location>
        <begin position="223"/>
        <end position="232"/>
    </location>
</feature>
<comment type="caution">
    <text evidence="4">The sequence shown here is derived from an EMBL/GenBank/DDBJ whole genome shotgun (WGS) entry which is preliminary data.</text>
</comment>
<reference evidence="4 5" key="1">
    <citation type="submission" date="2020-08" db="EMBL/GenBank/DDBJ databases">
        <title>Sequencing the genomes of 1000 actinobacteria strains.</title>
        <authorList>
            <person name="Klenk H.-P."/>
        </authorList>
    </citation>
    <scope>NUCLEOTIDE SEQUENCE [LARGE SCALE GENOMIC DNA]</scope>
    <source>
        <strain evidence="4 5">DSM 45258</strain>
    </source>
</reference>
<sequence>MTTTLTPTRRGNDQKRKNGRPGAHGMSPAARRAYARRSTRLGSPDGGAARFDMREKASRIPFVALIIAMLVGGLALTLLLSTQAAQQAYQITEAKMEYKKLAEEREALRRDVERGRSAPELARLASEEGMIPAPDPAYLRVARDGSVNLIGEPRVAQGAPLPPFNIDPQRRDLTGPLSGSPEREIEVAIPIPVDELPGPEMTPQLGENGELSETLVPVGGEPDAADEPTDLP</sequence>
<evidence type="ECO:0000256" key="1">
    <source>
        <dbReference type="SAM" id="Coils"/>
    </source>
</evidence>
<evidence type="ECO:0000256" key="2">
    <source>
        <dbReference type="SAM" id="MobiDB-lite"/>
    </source>
</evidence>
<dbReference type="OrthoDB" id="4761313at2"/>
<accession>A0A839RR89</accession>
<evidence type="ECO:0008006" key="6">
    <source>
        <dbReference type="Google" id="ProtNLM"/>
    </source>
</evidence>
<keyword evidence="1" id="KW-0175">Coiled coil</keyword>
<dbReference type="AlphaFoldDB" id="A0A839RR89"/>
<dbReference type="EMBL" id="JACHWS010000003">
    <property type="protein sequence ID" value="MBB3038877.1"/>
    <property type="molecule type" value="Genomic_DNA"/>
</dbReference>
<protein>
    <recommendedName>
        <fullName evidence="6">Cell division protein FtsL</fullName>
    </recommendedName>
</protein>
<organism evidence="4 5">
    <name type="scientific">Hoyosella altamirensis</name>
    <dbReference type="NCBI Taxonomy" id="616997"/>
    <lineage>
        <taxon>Bacteria</taxon>
        <taxon>Bacillati</taxon>
        <taxon>Actinomycetota</taxon>
        <taxon>Actinomycetes</taxon>
        <taxon>Mycobacteriales</taxon>
        <taxon>Hoyosellaceae</taxon>
        <taxon>Hoyosella</taxon>
    </lineage>
</organism>
<feature type="transmembrane region" description="Helical" evidence="3">
    <location>
        <begin position="60"/>
        <end position="80"/>
    </location>
</feature>
<evidence type="ECO:0000256" key="3">
    <source>
        <dbReference type="SAM" id="Phobius"/>
    </source>
</evidence>
<keyword evidence="5" id="KW-1185">Reference proteome</keyword>
<evidence type="ECO:0000313" key="4">
    <source>
        <dbReference type="EMBL" id="MBB3038877.1"/>
    </source>
</evidence>
<evidence type="ECO:0000313" key="5">
    <source>
        <dbReference type="Proteomes" id="UP000567922"/>
    </source>
</evidence>
<keyword evidence="3" id="KW-0812">Transmembrane</keyword>
<feature type="coiled-coil region" evidence="1">
    <location>
        <begin position="91"/>
        <end position="118"/>
    </location>
</feature>
<feature type="region of interest" description="Disordered" evidence="2">
    <location>
        <begin position="159"/>
        <end position="232"/>
    </location>
</feature>
<keyword evidence="3" id="KW-1133">Transmembrane helix</keyword>
<keyword evidence="3" id="KW-0472">Membrane</keyword>
<feature type="region of interest" description="Disordered" evidence="2">
    <location>
        <begin position="1"/>
        <end position="49"/>
    </location>
</feature>